<dbReference type="EMBL" id="CCYA01000199">
    <property type="protein sequence ID" value="CEH13102.1"/>
    <property type="molecule type" value="Genomic_DNA"/>
</dbReference>
<dbReference type="AlphaFoldDB" id="A0A0P1BBF3"/>
<feature type="transmembrane region" description="Helical" evidence="1">
    <location>
        <begin position="58"/>
        <end position="80"/>
    </location>
</feature>
<feature type="transmembrane region" description="Helical" evidence="1">
    <location>
        <begin position="122"/>
        <end position="146"/>
    </location>
</feature>
<reference evidence="2 3" key="1">
    <citation type="submission" date="2014-09" db="EMBL/GenBank/DDBJ databases">
        <authorList>
            <person name="Magalhaes I.L.F."/>
            <person name="Oliveira U."/>
            <person name="Santos F.R."/>
            <person name="Vidigal T.H.D.A."/>
            <person name="Brescovit A.D."/>
            <person name="Santos A.J."/>
        </authorList>
    </citation>
    <scope>NUCLEOTIDE SEQUENCE [LARGE SCALE GENOMIC DNA]</scope>
</reference>
<name>A0A0P1BBF3_9BASI</name>
<dbReference type="Proteomes" id="UP000054845">
    <property type="component" value="Unassembled WGS sequence"/>
</dbReference>
<feature type="transmembrane region" description="Helical" evidence="1">
    <location>
        <begin position="92"/>
        <end position="110"/>
    </location>
</feature>
<feature type="transmembrane region" description="Helical" evidence="1">
    <location>
        <begin position="233"/>
        <end position="256"/>
    </location>
</feature>
<feature type="transmembrane region" description="Helical" evidence="1">
    <location>
        <begin position="208"/>
        <end position="227"/>
    </location>
</feature>
<keyword evidence="3" id="KW-1185">Reference proteome</keyword>
<evidence type="ECO:0000313" key="2">
    <source>
        <dbReference type="EMBL" id="CEH13102.1"/>
    </source>
</evidence>
<proteinExistence type="predicted"/>
<sequence>MSTLPFTSFQDGVSYGTKALPAAISAVLSFGLFLGDWSNHLGAEWRLKRSARFFATHLYFAARCSGLVALICQVVLTAGVGHYCDCLAVSKTGTVFTCIGVGSAYALLTLRCAALWHFDRRITVSLFIICALVCSTYLSHIVVLSASPSPYAEDLCFMTGQVKSLAASYIGAALFDTLLAVLTVLPLMRSPNSLVHSDIGRRVVRGTAAYYSMVILLSTSCGALLLSQQAPHISSILTPIHASITISMACRVHLYLRHLTDKRQHSASPRRIEVKKLDGLSSPIEGLSPQPSPVKSRKSSLRAPLAVAVLRRPSRRDAADLERATDSLAPYTLPPHIASWEKRTWAMRSDSAMDAPARRSSHAFDPHLDLPLAAYSAHGVNTREGYSEMRASSRAMSCDESAPFANLRRASIDAHPIRMQSESCSMISPIDHHAIASLDLKSRASL</sequence>
<evidence type="ECO:0000256" key="1">
    <source>
        <dbReference type="SAM" id="Phobius"/>
    </source>
</evidence>
<keyword evidence="1" id="KW-0472">Membrane</keyword>
<keyword evidence="1" id="KW-0812">Transmembrane</keyword>
<organism evidence="2 3">
    <name type="scientific">Ceraceosorus bombacis</name>
    <dbReference type="NCBI Taxonomy" id="401625"/>
    <lineage>
        <taxon>Eukaryota</taxon>
        <taxon>Fungi</taxon>
        <taxon>Dikarya</taxon>
        <taxon>Basidiomycota</taxon>
        <taxon>Ustilaginomycotina</taxon>
        <taxon>Exobasidiomycetes</taxon>
        <taxon>Ceraceosorales</taxon>
        <taxon>Ceraceosoraceae</taxon>
        <taxon>Ceraceosorus</taxon>
    </lineage>
</organism>
<feature type="transmembrane region" description="Helical" evidence="1">
    <location>
        <begin position="166"/>
        <end position="187"/>
    </location>
</feature>
<keyword evidence="1" id="KW-1133">Transmembrane helix</keyword>
<evidence type="ECO:0000313" key="3">
    <source>
        <dbReference type="Proteomes" id="UP000054845"/>
    </source>
</evidence>
<accession>A0A0P1BBF3</accession>
<dbReference type="OrthoDB" id="3197626at2759"/>
<protein>
    <submittedName>
        <fullName evidence="2">Uncharacterized protein</fullName>
    </submittedName>
</protein>
<feature type="transmembrane region" description="Helical" evidence="1">
    <location>
        <begin position="20"/>
        <end position="37"/>
    </location>
</feature>